<comment type="catalytic activity">
    <reaction evidence="8">
        <text>(2R)-3-phosphoglycerate + UDP-alpha-D-glucose = (2R)-2-O-(alpha-D-glucopyranosyl)-3-phospho-glycerate + UDP + H(+)</text>
        <dbReference type="Rhea" id="RHEA:31319"/>
        <dbReference type="ChEBI" id="CHEBI:15378"/>
        <dbReference type="ChEBI" id="CHEBI:58223"/>
        <dbReference type="ChEBI" id="CHEBI:58272"/>
        <dbReference type="ChEBI" id="CHEBI:58885"/>
        <dbReference type="ChEBI" id="CHEBI:62600"/>
        <dbReference type="EC" id="2.4.1.266"/>
    </reaction>
    <physiologicalReaction direction="left-to-right" evidence="8">
        <dbReference type="Rhea" id="RHEA:31320"/>
    </physiologicalReaction>
</comment>
<keyword evidence="5" id="KW-0460">Magnesium</keyword>
<keyword evidence="3 12" id="KW-0328">Glycosyltransferase</keyword>
<dbReference type="PANTHER" id="PTHR48090:SF10">
    <property type="entry name" value="GLUCOSYL-3-PHOSPHOGLYCERATE SYNTHASE"/>
    <property type="match status" value="1"/>
</dbReference>
<dbReference type="EC" id="2.4.1.266" evidence="6"/>
<dbReference type="EMBL" id="JAOQIO010000065">
    <property type="protein sequence ID" value="MCU6793764.1"/>
    <property type="molecule type" value="Genomic_DNA"/>
</dbReference>
<evidence type="ECO:0000256" key="9">
    <source>
        <dbReference type="ARBA" id="ARBA00048997"/>
    </source>
</evidence>
<protein>
    <recommendedName>
        <fullName evidence="7">Glucosyl-3-phosphoglycerate synthase</fullName>
        <ecNumber evidence="6">2.4.1.266</ecNumber>
    </recommendedName>
</protein>
<sequence length="376" mass="41540">MKLRKSKGIIAESSMKRKAVSSRNGRLRRPLGTLRPRSKKSSLKFALRSSPRTPVDWKAWGEQAGREDALHDPKPEDGNQKKLLNDLWVTRIKQKPFNDRAWKHYWEAVKGYLIGYSLVSGINVKDWMLLPTQRTVSVVISVMNEEATVMNVLHQLQRMPLEEIIVVVNGSGDSTFQKVRKGSNAIVVHYPEPLGYDVGRAVGSKLTGADIVLYVDGDMTVAAEQLIPFIAAIDRGADVALNHISPYLKTYTHWDGVSKVKKLINVSLCRSDLGADSLTAVPHALSRRALDTIGIEQLMVPPKAQALALAKGLVVTAPWSVDVITTNRVNQHNAGAHNSVSDMIIGDHIEALHAVQKLGGARLSFTDLIRKRSYLA</sequence>
<dbReference type="GO" id="GO:0016757">
    <property type="term" value="F:glycosyltransferase activity"/>
    <property type="evidence" value="ECO:0007669"/>
    <property type="project" value="UniProtKB-KW"/>
</dbReference>
<evidence type="ECO:0000256" key="3">
    <source>
        <dbReference type="ARBA" id="ARBA00022676"/>
    </source>
</evidence>
<evidence type="ECO:0000256" key="4">
    <source>
        <dbReference type="ARBA" id="ARBA00022679"/>
    </source>
</evidence>
<dbReference type="Gene3D" id="3.90.550.10">
    <property type="entry name" value="Spore Coat Polysaccharide Biosynthesis Protein SpsA, Chain A"/>
    <property type="match status" value="1"/>
</dbReference>
<comment type="catalytic activity">
    <reaction evidence="9">
        <text>an NDP-alpha-D-glucose + (2R)-3-phosphoglycerate = (2R)-2-O-(alpha-D-glucopyranosyl)-3-phospho-glycerate + a ribonucleoside 5'-diphosphate + H(+)</text>
        <dbReference type="Rhea" id="RHEA:47244"/>
        <dbReference type="ChEBI" id="CHEBI:15378"/>
        <dbReference type="ChEBI" id="CHEBI:57930"/>
        <dbReference type="ChEBI" id="CHEBI:58272"/>
        <dbReference type="ChEBI" id="CHEBI:62600"/>
        <dbReference type="ChEBI" id="CHEBI:76533"/>
        <dbReference type="EC" id="2.4.1.266"/>
    </reaction>
    <physiologicalReaction direction="left-to-right" evidence="9">
        <dbReference type="Rhea" id="RHEA:47245"/>
    </physiologicalReaction>
</comment>
<dbReference type="Pfam" id="PF00535">
    <property type="entry name" value="Glycos_transf_2"/>
    <property type="match status" value="1"/>
</dbReference>
<evidence type="ECO:0000256" key="1">
    <source>
        <dbReference type="ARBA" id="ARBA00001946"/>
    </source>
</evidence>
<dbReference type="InterPro" id="IPR029044">
    <property type="entry name" value="Nucleotide-diphossugar_trans"/>
</dbReference>
<reference evidence="12 13" key="1">
    <citation type="submission" date="2022-09" db="EMBL/GenBank/DDBJ databases">
        <authorList>
            <person name="Han X.L."/>
            <person name="Wang Q."/>
            <person name="Lu T."/>
        </authorList>
    </citation>
    <scope>NUCLEOTIDE SEQUENCE [LARGE SCALE GENOMIC DNA]</scope>
    <source>
        <strain evidence="12 13">WQ 127069</strain>
    </source>
</reference>
<feature type="compositionally biased region" description="Basic residues" evidence="10">
    <location>
        <begin position="16"/>
        <end position="29"/>
    </location>
</feature>
<evidence type="ECO:0000256" key="10">
    <source>
        <dbReference type="SAM" id="MobiDB-lite"/>
    </source>
</evidence>
<proteinExistence type="inferred from homology"/>
<dbReference type="SUPFAM" id="SSF53448">
    <property type="entry name" value="Nucleotide-diphospho-sugar transferases"/>
    <property type="match status" value="1"/>
</dbReference>
<dbReference type="PANTHER" id="PTHR48090">
    <property type="entry name" value="UNDECAPRENYL-PHOSPHATE 4-DEOXY-4-FORMAMIDO-L-ARABINOSE TRANSFERASE-RELATED"/>
    <property type="match status" value="1"/>
</dbReference>
<dbReference type="Proteomes" id="UP001652445">
    <property type="component" value="Unassembled WGS sequence"/>
</dbReference>
<gene>
    <name evidence="12" type="ORF">OB236_16790</name>
</gene>
<evidence type="ECO:0000256" key="8">
    <source>
        <dbReference type="ARBA" id="ARBA00048689"/>
    </source>
</evidence>
<evidence type="ECO:0000256" key="2">
    <source>
        <dbReference type="ARBA" id="ARBA00006739"/>
    </source>
</evidence>
<evidence type="ECO:0000256" key="5">
    <source>
        <dbReference type="ARBA" id="ARBA00022842"/>
    </source>
</evidence>
<feature type="region of interest" description="Disordered" evidence="10">
    <location>
        <begin position="1"/>
        <end position="50"/>
    </location>
</feature>
<evidence type="ECO:0000313" key="12">
    <source>
        <dbReference type="EMBL" id="MCU6793764.1"/>
    </source>
</evidence>
<evidence type="ECO:0000259" key="11">
    <source>
        <dbReference type="Pfam" id="PF00535"/>
    </source>
</evidence>
<organism evidence="12 13">
    <name type="scientific">Paenibacillus baimaensis</name>
    <dbReference type="NCBI Taxonomy" id="2982185"/>
    <lineage>
        <taxon>Bacteria</taxon>
        <taxon>Bacillati</taxon>
        <taxon>Bacillota</taxon>
        <taxon>Bacilli</taxon>
        <taxon>Bacillales</taxon>
        <taxon>Paenibacillaceae</taxon>
        <taxon>Paenibacillus</taxon>
    </lineage>
</organism>
<feature type="domain" description="Glycosyltransferase 2-like" evidence="11">
    <location>
        <begin position="137"/>
        <end position="255"/>
    </location>
</feature>
<comment type="caution">
    <text evidence="12">The sequence shown here is derived from an EMBL/GenBank/DDBJ whole genome shotgun (WGS) entry which is preliminary data.</text>
</comment>
<dbReference type="RefSeq" id="WP_262684988.1">
    <property type="nucleotide sequence ID" value="NZ_JAOQIO010000065.1"/>
</dbReference>
<evidence type="ECO:0000256" key="6">
    <source>
        <dbReference type="ARBA" id="ARBA00039022"/>
    </source>
</evidence>
<name>A0ABT2UJE5_9BACL</name>
<accession>A0ABT2UJE5</accession>
<comment type="similarity">
    <text evidence="2">Belongs to the glycosyltransferase 2 family.</text>
</comment>
<keyword evidence="13" id="KW-1185">Reference proteome</keyword>
<keyword evidence="4 12" id="KW-0808">Transferase</keyword>
<evidence type="ECO:0000313" key="13">
    <source>
        <dbReference type="Proteomes" id="UP001652445"/>
    </source>
</evidence>
<dbReference type="InterPro" id="IPR050256">
    <property type="entry name" value="Glycosyltransferase_2"/>
</dbReference>
<comment type="cofactor">
    <cofactor evidence="1">
        <name>Mg(2+)</name>
        <dbReference type="ChEBI" id="CHEBI:18420"/>
    </cofactor>
</comment>
<dbReference type="InterPro" id="IPR001173">
    <property type="entry name" value="Glyco_trans_2-like"/>
</dbReference>
<evidence type="ECO:0000256" key="7">
    <source>
        <dbReference type="ARBA" id="ARBA00040894"/>
    </source>
</evidence>